<evidence type="ECO:0000313" key="2">
    <source>
        <dbReference type="EMBL" id="KAJ8392792.1"/>
    </source>
</evidence>
<feature type="region of interest" description="Disordered" evidence="1">
    <location>
        <begin position="1"/>
        <end position="56"/>
    </location>
</feature>
<evidence type="ECO:0000313" key="3">
    <source>
        <dbReference type="Proteomes" id="UP001221898"/>
    </source>
</evidence>
<comment type="caution">
    <text evidence="2">The sequence shown here is derived from an EMBL/GenBank/DDBJ whole genome shotgun (WGS) entry which is preliminary data.</text>
</comment>
<protein>
    <submittedName>
        <fullName evidence="2">Uncharacterized protein</fullName>
    </submittedName>
</protein>
<name>A0AAD7RYN3_9TELE</name>
<gene>
    <name evidence="2" type="ORF">AAFF_G00072760</name>
</gene>
<feature type="compositionally biased region" description="Acidic residues" evidence="1">
    <location>
        <begin position="41"/>
        <end position="51"/>
    </location>
</feature>
<feature type="compositionally biased region" description="Low complexity" evidence="1">
    <location>
        <begin position="11"/>
        <end position="21"/>
    </location>
</feature>
<dbReference type="EMBL" id="JAINUG010000143">
    <property type="protein sequence ID" value="KAJ8392792.1"/>
    <property type="molecule type" value="Genomic_DNA"/>
</dbReference>
<dbReference type="Proteomes" id="UP001221898">
    <property type="component" value="Unassembled WGS sequence"/>
</dbReference>
<feature type="non-terminal residue" evidence="2">
    <location>
        <position position="1"/>
    </location>
</feature>
<organism evidence="2 3">
    <name type="scientific">Aldrovandia affinis</name>
    <dbReference type="NCBI Taxonomy" id="143900"/>
    <lineage>
        <taxon>Eukaryota</taxon>
        <taxon>Metazoa</taxon>
        <taxon>Chordata</taxon>
        <taxon>Craniata</taxon>
        <taxon>Vertebrata</taxon>
        <taxon>Euteleostomi</taxon>
        <taxon>Actinopterygii</taxon>
        <taxon>Neopterygii</taxon>
        <taxon>Teleostei</taxon>
        <taxon>Notacanthiformes</taxon>
        <taxon>Halosauridae</taxon>
        <taxon>Aldrovandia</taxon>
    </lineage>
</organism>
<proteinExistence type="predicted"/>
<sequence>MPVQQKAGTVKSKQGSSSQSQPTKVPNAKPAKATSKKKDDEDGTEMGDGTEEWMQGKTLIKPLDQLDLTEAELKEEFTRILTANNPHAPQNIVRYSFKERAYKPISSVDQLAVHFVLEGNLLHQDSDEARRQKAKQAITEERAPVEPITTDTDDETPET</sequence>
<accession>A0AAD7RYN3</accession>
<keyword evidence="3" id="KW-1185">Reference proteome</keyword>
<reference evidence="2" key="1">
    <citation type="journal article" date="2023" name="Science">
        <title>Genome structures resolve the early diversification of teleost fishes.</title>
        <authorList>
            <person name="Parey E."/>
            <person name="Louis A."/>
            <person name="Montfort J."/>
            <person name="Bouchez O."/>
            <person name="Roques C."/>
            <person name="Iampietro C."/>
            <person name="Lluch J."/>
            <person name="Castinel A."/>
            <person name="Donnadieu C."/>
            <person name="Desvignes T."/>
            <person name="Floi Bucao C."/>
            <person name="Jouanno E."/>
            <person name="Wen M."/>
            <person name="Mejri S."/>
            <person name="Dirks R."/>
            <person name="Jansen H."/>
            <person name="Henkel C."/>
            <person name="Chen W.J."/>
            <person name="Zahm M."/>
            <person name="Cabau C."/>
            <person name="Klopp C."/>
            <person name="Thompson A.W."/>
            <person name="Robinson-Rechavi M."/>
            <person name="Braasch I."/>
            <person name="Lecointre G."/>
            <person name="Bobe J."/>
            <person name="Postlethwait J.H."/>
            <person name="Berthelot C."/>
            <person name="Roest Crollius H."/>
            <person name="Guiguen Y."/>
        </authorList>
    </citation>
    <scope>NUCLEOTIDE SEQUENCE</scope>
    <source>
        <strain evidence="2">NC1722</strain>
    </source>
</reference>
<dbReference type="AlphaFoldDB" id="A0AAD7RYN3"/>
<feature type="region of interest" description="Disordered" evidence="1">
    <location>
        <begin position="124"/>
        <end position="159"/>
    </location>
</feature>
<evidence type="ECO:0000256" key="1">
    <source>
        <dbReference type="SAM" id="MobiDB-lite"/>
    </source>
</evidence>